<organism evidence="1 2">
    <name type="scientific">Protopolystoma xenopodis</name>
    <dbReference type="NCBI Taxonomy" id="117903"/>
    <lineage>
        <taxon>Eukaryota</taxon>
        <taxon>Metazoa</taxon>
        <taxon>Spiralia</taxon>
        <taxon>Lophotrochozoa</taxon>
        <taxon>Platyhelminthes</taxon>
        <taxon>Monogenea</taxon>
        <taxon>Polyopisthocotylea</taxon>
        <taxon>Polystomatidea</taxon>
        <taxon>Polystomatidae</taxon>
        <taxon>Protopolystoma</taxon>
    </lineage>
</organism>
<reference evidence="1" key="1">
    <citation type="submission" date="2018-11" db="EMBL/GenBank/DDBJ databases">
        <authorList>
            <consortium name="Pathogen Informatics"/>
        </authorList>
    </citation>
    <scope>NUCLEOTIDE SEQUENCE</scope>
</reference>
<proteinExistence type="predicted"/>
<sequence>MGNRRTCANLLSNPWEGVDLNHEHLTDALVRKAISHFLRSQKAFRFNNTAEELYMRYTWWPNLTNETARRERLIAVSDKLELIILGTYRSLILTGSHEREMGLQKQHSIF</sequence>
<evidence type="ECO:0000313" key="2">
    <source>
        <dbReference type="Proteomes" id="UP000784294"/>
    </source>
</evidence>
<dbReference type="EMBL" id="CAAALY010050829">
    <property type="protein sequence ID" value="VEL21348.1"/>
    <property type="molecule type" value="Genomic_DNA"/>
</dbReference>
<dbReference type="Proteomes" id="UP000784294">
    <property type="component" value="Unassembled WGS sequence"/>
</dbReference>
<comment type="caution">
    <text evidence="1">The sequence shown here is derived from an EMBL/GenBank/DDBJ whole genome shotgun (WGS) entry which is preliminary data.</text>
</comment>
<name>A0A448WVS1_9PLAT</name>
<keyword evidence="2" id="KW-1185">Reference proteome</keyword>
<protein>
    <submittedName>
        <fullName evidence="1">Uncharacterized protein</fullName>
    </submittedName>
</protein>
<gene>
    <name evidence="1" type="ORF">PXEA_LOCUS14788</name>
</gene>
<evidence type="ECO:0000313" key="1">
    <source>
        <dbReference type="EMBL" id="VEL21348.1"/>
    </source>
</evidence>
<dbReference type="AlphaFoldDB" id="A0A448WVS1"/>
<accession>A0A448WVS1</accession>
<dbReference type="OrthoDB" id="6846267at2759"/>